<evidence type="ECO:0000313" key="3">
    <source>
        <dbReference type="Proteomes" id="UP000825072"/>
    </source>
</evidence>
<accession>A0AAD1NWT7</accession>
<evidence type="ECO:0000313" key="2">
    <source>
        <dbReference type="EMBL" id="BCY26465.1"/>
    </source>
</evidence>
<feature type="region of interest" description="Disordered" evidence="1">
    <location>
        <begin position="1"/>
        <end position="27"/>
    </location>
</feature>
<name>A0AAD1NWT7_9ACTN</name>
<dbReference type="EMBL" id="AP024747">
    <property type="protein sequence ID" value="BCY26465.1"/>
    <property type="molecule type" value="Genomic_DNA"/>
</dbReference>
<feature type="compositionally biased region" description="Polar residues" evidence="1">
    <location>
        <begin position="1"/>
        <end position="25"/>
    </location>
</feature>
<dbReference type="Proteomes" id="UP000825072">
    <property type="component" value="Chromosome 1"/>
</dbReference>
<proteinExistence type="predicted"/>
<dbReference type="AlphaFoldDB" id="A0AAD1NWT7"/>
<sequence length="87" mass="9399">MNLSLSDRPRTVQQLPQHLSDNTGWSLPRHPTANLAKIIGNHVACPKAFRGCLPLPTQRQPKTRVGAGGTHTVAILDDGLTRAAMKP</sequence>
<protein>
    <submittedName>
        <fullName evidence="2">Uncharacterized protein</fullName>
    </submittedName>
</protein>
<evidence type="ECO:0000256" key="1">
    <source>
        <dbReference type="SAM" id="MobiDB-lite"/>
    </source>
</evidence>
<gene>
    <name evidence="2" type="ORF">KB1_24550</name>
</gene>
<organism evidence="2 3">
    <name type="scientific">Cutibacterium modestum</name>
    <dbReference type="NCBI Taxonomy" id="2559073"/>
    <lineage>
        <taxon>Bacteria</taxon>
        <taxon>Bacillati</taxon>
        <taxon>Actinomycetota</taxon>
        <taxon>Actinomycetes</taxon>
        <taxon>Propionibacteriales</taxon>
        <taxon>Propionibacteriaceae</taxon>
        <taxon>Cutibacterium</taxon>
    </lineage>
</organism>
<reference evidence="2" key="1">
    <citation type="submission" date="2021-06" db="EMBL/GenBank/DDBJ databases">
        <title>Genome sequence of Cutibacterium modestum strain KB17-24694.</title>
        <authorList>
            <person name="Dekio I."/>
            <person name="Asahina A."/>
            <person name="Nishida M."/>
        </authorList>
    </citation>
    <scope>NUCLEOTIDE SEQUENCE</scope>
    <source>
        <strain evidence="2">KB17-24694</strain>
    </source>
</reference>